<organism evidence="9 10">
    <name type="scientific">Clathrospora elynae</name>
    <dbReference type="NCBI Taxonomy" id="706981"/>
    <lineage>
        <taxon>Eukaryota</taxon>
        <taxon>Fungi</taxon>
        <taxon>Dikarya</taxon>
        <taxon>Ascomycota</taxon>
        <taxon>Pezizomycotina</taxon>
        <taxon>Dothideomycetes</taxon>
        <taxon>Pleosporomycetidae</taxon>
        <taxon>Pleosporales</taxon>
        <taxon>Diademaceae</taxon>
        <taxon>Clathrospora</taxon>
    </lineage>
</organism>
<evidence type="ECO:0000256" key="3">
    <source>
        <dbReference type="ARBA" id="ARBA00022989"/>
    </source>
</evidence>
<comment type="similarity">
    <text evidence="5">Belongs to the SAT4 family.</text>
</comment>
<dbReference type="InterPro" id="IPR052337">
    <property type="entry name" value="SAT4-like"/>
</dbReference>
<evidence type="ECO:0000256" key="2">
    <source>
        <dbReference type="ARBA" id="ARBA00022692"/>
    </source>
</evidence>
<evidence type="ECO:0000313" key="10">
    <source>
        <dbReference type="Proteomes" id="UP000800038"/>
    </source>
</evidence>
<dbReference type="PANTHER" id="PTHR33048">
    <property type="entry name" value="PTH11-LIKE INTEGRAL MEMBRANE PROTEIN (AFU_ORTHOLOGUE AFUA_5G11245)"/>
    <property type="match status" value="1"/>
</dbReference>
<evidence type="ECO:0000256" key="7">
    <source>
        <dbReference type="SAM" id="Phobius"/>
    </source>
</evidence>
<feature type="transmembrane region" description="Helical" evidence="7">
    <location>
        <begin position="94"/>
        <end position="119"/>
    </location>
</feature>
<feature type="domain" description="Rhodopsin" evidence="8">
    <location>
        <begin position="37"/>
        <end position="269"/>
    </location>
</feature>
<dbReference type="Proteomes" id="UP000800038">
    <property type="component" value="Unassembled WGS sequence"/>
</dbReference>
<keyword evidence="3 7" id="KW-1133">Transmembrane helix</keyword>
<sequence length="385" mass="42444">MATVVPPNPLPPDESLGGVLLVLTCILVSFTIITTVLRIWARLGRGAMGGDDYAICVCCLLAVARTAIQIVSVQHGNGRHRWYISKADYEYVNFLTWLTQLFLFTNIGLLKCSICLLMLRIKKDRMLRYCLYGMMVGLVLTNLLPIIVLLAECNPPKQYWKPSSKGKCWPTKVRIYSIYLQVAYSVITDLICALLPIAVLWKVKINMRTKLGVCVLMSLGLIATAVAIVRASSLGTKSADLSYDYCIAAIWANTELHVGISATNFALSRMIWAFFTGNQTSEPSGNTPRYGTSSTLSKRKSRQGYVRSQDYSMYDKDGLGNKRQSRDNTSRASQIPLDPMIRKAVSVHMTSVALQGSAGSTESLPNWSSPAQPGGCDDLRTPHAI</sequence>
<reference evidence="9" key="1">
    <citation type="journal article" date="2020" name="Stud. Mycol.">
        <title>101 Dothideomycetes genomes: a test case for predicting lifestyles and emergence of pathogens.</title>
        <authorList>
            <person name="Haridas S."/>
            <person name="Albert R."/>
            <person name="Binder M."/>
            <person name="Bloem J."/>
            <person name="Labutti K."/>
            <person name="Salamov A."/>
            <person name="Andreopoulos B."/>
            <person name="Baker S."/>
            <person name="Barry K."/>
            <person name="Bills G."/>
            <person name="Bluhm B."/>
            <person name="Cannon C."/>
            <person name="Castanera R."/>
            <person name="Culley D."/>
            <person name="Daum C."/>
            <person name="Ezra D."/>
            <person name="Gonzalez J."/>
            <person name="Henrissat B."/>
            <person name="Kuo A."/>
            <person name="Liang C."/>
            <person name="Lipzen A."/>
            <person name="Lutzoni F."/>
            <person name="Magnuson J."/>
            <person name="Mondo S."/>
            <person name="Nolan M."/>
            <person name="Ohm R."/>
            <person name="Pangilinan J."/>
            <person name="Park H.-J."/>
            <person name="Ramirez L."/>
            <person name="Alfaro M."/>
            <person name="Sun H."/>
            <person name="Tritt A."/>
            <person name="Yoshinaga Y."/>
            <person name="Zwiers L.-H."/>
            <person name="Turgeon B."/>
            <person name="Goodwin S."/>
            <person name="Spatafora J."/>
            <person name="Crous P."/>
            <person name="Grigoriev I."/>
        </authorList>
    </citation>
    <scope>NUCLEOTIDE SEQUENCE</scope>
    <source>
        <strain evidence="9">CBS 161.51</strain>
    </source>
</reference>
<evidence type="ECO:0000259" key="8">
    <source>
        <dbReference type="Pfam" id="PF20684"/>
    </source>
</evidence>
<evidence type="ECO:0000256" key="4">
    <source>
        <dbReference type="ARBA" id="ARBA00023136"/>
    </source>
</evidence>
<feature type="transmembrane region" description="Helical" evidence="7">
    <location>
        <begin position="20"/>
        <end position="41"/>
    </location>
</feature>
<dbReference type="OrthoDB" id="3934549at2759"/>
<feature type="compositionally biased region" description="Basic and acidic residues" evidence="6">
    <location>
        <begin position="313"/>
        <end position="329"/>
    </location>
</feature>
<evidence type="ECO:0000313" key="9">
    <source>
        <dbReference type="EMBL" id="KAF1939446.1"/>
    </source>
</evidence>
<feature type="compositionally biased region" description="Polar residues" evidence="6">
    <location>
        <begin position="281"/>
        <end position="296"/>
    </location>
</feature>
<feature type="region of interest" description="Disordered" evidence="6">
    <location>
        <begin position="356"/>
        <end position="385"/>
    </location>
</feature>
<evidence type="ECO:0000256" key="5">
    <source>
        <dbReference type="ARBA" id="ARBA00038359"/>
    </source>
</evidence>
<evidence type="ECO:0000256" key="1">
    <source>
        <dbReference type="ARBA" id="ARBA00004141"/>
    </source>
</evidence>
<dbReference type="EMBL" id="ML976081">
    <property type="protein sequence ID" value="KAF1939446.1"/>
    <property type="molecule type" value="Genomic_DNA"/>
</dbReference>
<dbReference type="AlphaFoldDB" id="A0A6A5SLM4"/>
<feature type="transmembrane region" description="Helical" evidence="7">
    <location>
        <begin position="131"/>
        <end position="151"/>
    </location>
</feature>
<proteinExistence type="inferred from homology"/>
<accession>A0A6A5SLM4</accession>
<protein>
    <recommendedName>
        <fullName evidence="8">Rhodopsin domain-containing protein</fullName>
    </recommendedName>
</protein>
<dbReference type="PANTHER" id="PTHR33048:SF96">
    <property type="entry name" value="INTEGRAL MEMBRANE PROTEIN"/>
    <property type="match status" value="1"/>
</dbReference>
<feature type="compositionally biased region" description="Polar residues" evidence="6">
    <location>
        <begin position="356"/>
        <end position="371"/>
    </location>
</feature>
<name>A0A6A5SLM4_9PLEO</name>
<keyword evidence="4 7" id="KW-0472">Membrane</keyword>
<feature type="transmembrane region" description="Helical" evidence="7">
    <location>
        <begin position="53"/>
        <end position="74"/>
    </location>
</feature>
<dbReference type="GO" id="GO:0016020">
    <property type="term" value="C:membrane"/>
    <property type="evidence" value="ECO:0007669"/>
    <property type="project" value="UniProtKB-SubCell"/>
</dbReference>
<feature type="transmembrane region" description="Helical" evidence="7">
    <location>
        <begin position="178"/>
        <end position="201"/>
    </location>
</feature>
<evidence type="ECO:0000256" key="6">
    <source>
        <dbReference type="SAM" id="MobiDB-lite"/>
    </source>
</evidence>
<comment type="subcellular location">
    <subcellularLocation>
        <location evidence="1">Membrane</location>
        <topology evidence="1">Multi-pass membrane protein</topology>
    </subcellularLocation>
</comment>
<keyword evidence="10" id="KW-1185">Reference proteome</keyword>
<feature type="region of interest" description="Disordered" evidence="6">
    <location>
        <begin position="281"/>
        <end position="337"/>
    </location>
</feature>
<keyword evidence="2 7" id="KW-0812">Transmembrane</keyword>
<gene>
    <name evidence="9" type="ORF">EJ02DRAFT_513844</name>
</gene>
<feature type="transmembrane region" description="Helical" evidence="7">
    <location>
        <begin position="213"/>
        <end position="232"/>
    </location>
</feature>
<dbReference type="InterPro" id="IPR049326">
    <property type="entry name" value="Rhodopsin_dom_fungi"/>
</dbReference>
<dbReference type="Pfam" id="PF20684">
    <property type="entry name" value="Fung_rhodopsin"/>
    <property type="match status" value="1"/>
</dbReference>